<dbReference type="GO" id="GO:0006606">
    <property type="term" value="P:protein import into nucleus"/>
    <property type="evidence" value="ECO:0007669"/>
    <property type="project" value="InterPro"/>
</dbReference>
<sequence length="281" mass="31482">CDFSLSSRLKCVLLQRITSEREKAVVLAIGQLVAVIAKHECQIGPWSELQELLNVLMNSKNVEECRLGFYIVSVVTSEAPEMFLGHMKQLFNLFGSCLQSFADEHLCFYVIKSMTALVSSLGSEDSNCFQVLIPYVLEVIRRLVKVSEEKATEALELFDELIDSEISILLPHIKPLIKMCLEIASDSKSGDVLRVRAMSVLSWMINVKKKTIVKHKLIPEILEVLFPIMEEVSAGDLDSENEDEDDERYCQSPSACAAQLIDTMALHLPPEKLLPPLVSLV</sequence>
<comment type="subcellular location">
    <subcellularLocation>
        <location evidence="2">Cytoplasm</location>
    </subcellularLocation>
    <subcellularLocation>
        <location evidence="1">Nucleus</location>
    </subcellularLocation>
</comment>
<feature type="non-terminal residue" evidence="9">
    <location>
        <position position="1"/>
    </location>
</feature>
<evidence type="ECO:0000256" key="4">
    <source>
        <dbReference type="ARBA" id="ARBA00022490"/>
    </source>
</evidence>
<dbReference type="Proteomes" id="UP001321473">
    <property type="component" value="Unassembled WGS sequence"/>
</dbReference>
<evidence type="ECO:0000259" key="8">
    <source>
        <dbReference type="Pfam" id="PF25780"/>
    </source>
</evidence>
<dbReference type="PANTHER" id="PTHR10527">
    <property type="entry name" value="IMPORTIN BETA"/>
    <property type="match status" value="1"/>
</dbReference>
<dbReference type="InterPro" id="IPR040122">
    <property type="entry name" value="Importin_beta"/>
</dbReference>
<organism evidence="9 10">
    <name type="scientific">Amblyomma americanum</name>
    <name type="common">Lone star tick</name>
    <dbReference type="NCBI Taxonomy" id="6943"/>
    <lineage>
        <taxon>Eukaryota</taxon>
        <taxon>Metazoa</taxon>
        <taxon>Ecdysozoa</taxon>
        <taxon>Arthropoda</taxon>
        <taxon>Chelicerata</taxon>
        <taxon>Arachnida</taxon>
        <taxon>Acari</taxon>
        <taxon>Parasitiformes</taxon>
        <taxon>Ixodida</taxon>
        <taxon>Ixodoidea</taxon>
        <taxon>Ixodidae</taxon>
        <taxon>Amblyomminae</taxon>
        <taxon>Amblyomma</taxon>
    </lineage>
</organism>
<dbReference type="GO" id="GO:0005737">
    <property type="term" value="C:cytoplasm"/>
    <property type="evidence" value="ECO:0007669"/>
    <property type="project" value="UniProtKB-SubCell"/>
</dbReference>
<dbReference type="Pfam" id="PF25780">
    <property type="entry name" value="TPR_IPO5"/>
    <property type="match status" value="1"/>
</dbReference>
<feature type="domain" description="IPO4/5-like TPR repeats" evidence="8">
    <location>
        <begin position="29"/>
        <end position="179"/>
    </location>
</feature>
<dbReference type="InterPro" id="IPR016024">
    <property type="entry name" value="ARM-type_fold"/>
</dbReference>
<keyword evidence="7" id="KW-0539">Nucleus</keyword>
<keyword evidence="5" id="KW-0677">Repeat</keyword>
<evidence type="ECO:0000313" key="10">
    <source>
        <dbReference type="Proteomes" id="UP001321473"/>
    </source>
</evidence>
<keyword evidence="6" id="KW-0653">Protein transport</keyword>
<dbReference type="InterPro" id="IPR011989">
    <property type="entry name" value="ARM-like"/>
</dbReference>
<evidence type="ECO:0000313" key="9">
    <source>
        <dbReference type="EMBL" id="KAK8769929.1"/>
    </source>
</evidence>
<dbReference type="SUPFAM" id="SSF48371">
    <property type="entry name" value="ARM repeat"/>
    <property type="match status" value="1"/>
</dbReference>
<keyword evidence="4" id="KW-0963">Cytoplasm</keyword>
<dbReference type="EMBL" id="JARKHS020021877">
    <property type="protein sequence ID" value="KAK8769929.1"/>
    <property type="molecule type" value="Genomic_DNA"/>
</dbReference>
<keyword evidence="3" id="KW-0813">Transport</keyword>
<evidence type="ECO:0000256" key="1">
    <source>
        <dbReference type="ARBA" id="ARBA00004123"/>
    </source>
</evidence>
<dbReference type="Gene3D" id="1.25.10.10">
    <property type="entry name" value="Leucine-rich Repeat Variant"/>
    <property type="match status" value="1"/>
</dbReference>
<dbReference type="InterPro" id="IPR057672">
    <property type="entry name" value="TPR_IPO4/5"/>
</dbReference>
<name>A0AAQ4E5F9_AMBAM</name>
<protein>
    <recommendedName>
        <fullName evidence="8">IPO4/5-like TPR repeats domain-containing protein</fullName>
    </recommendedName>
</protein>
<keyword evidence="10" id="KW-1185">Reference proteome</keyword>
<evidence type="ECO:0000256" key="2">
    <source>
        <dbReference type="ARBA" id="ARBA00004496"/>
    </source>
</evidence>
<gene>
    <name evidence="9" type="ORF">V5799_013606</name>
</gene>
<evidence type="ECO:0000256" key="5">
    <source>
        <dbReference type="ARBA" id="ARBA00022737"/>
    </source>
</evidence>
<evidence type="ECO:0000256" key="7">
    <source>
        <dbReference type="ARBA" id="ARBA00023242"/>
    </source>
</evidence>
<accession>A0AAQ4E5F9</accession>
<evidence type="ECO:0000256" key="6">
    <source>
        <dbReference type="ARBA" id="ARBA00022927"/>
    </source>
</evidence>
<reference evidence="9 10" key="1">
    <citation type="journal article" date="2023" name="Arcadia Sci">
        <title>De novo assembly of a long-read Amblyomma americanum tick genome.</title>
        <authorList>
            <person name="Chou S."/>
            <person name="Poskanzer K.E."/>
            <person name="Rollins M."/>
            <person name="Thuy-Boun P.S."/>
        </authorList>
    </citation>
    <scope>NUCLEOTIDE SEQUENCE [LARGE SCALE GENOMIC DNA]</scope>
    <source>
        <strain evidence="9">F_SG_1</strain>
        <tissue evidence="9">Salivary glands</tissue>
    </source>
</reference>
<proteinExistence type="predicted"/>
<evidence type="ECO:0000256" key="3">
    <source>
        <dbReference type="ARBA" id="ARBA00022448"/>
    </source>
</evidence>
<dbReference type="AlphaFoldDB" id="A0AAQ4E5F9"/>
<comment type="caution">
    <text evidence="9">The sequence shown here is derived from an EMBL/GenBank/DDBJ whole genome shotgun (WGS) entry which is preliminary data.</text>
</comment>